<comment type="caution">
    <text evidence="7">The sequence shown here is derived from an EMBL/GenBank/DDBJ whole genome shotgun (WGS) entry which is preliminary data.</text>
</comment>
<dbReference type="Pfam" id="PF02365">
    <property type="entry name" value="NAM"/>
    <property type="match status" value="1"/>
</dbReference>
<dbReference type="GO" id="GO:0005634">
    <property type="term" value="C:nucleus"/>
    <property type="evidence" value="ECO:0007669"/>
    <property type="project" value="TreeGrafter"/>
</dbReference>
<dbReference type="PANTHER" id="PTHR31079:SF2">
    <property type="entry name" value="NAC DOMAIN CONTAINING PROTEIN 44-RELATED"/>
    <property type="match status" value="1"/>
</dbReference>
<evidence type="ECO:0000313" key="8">
    <source>
        <dbReference type="Proteomes" id="UP000257109"/>
    </source>
</evidence>
<dbReference type="PANTHER" id="PTHR31079">
    <property type="entry name" value="NAC DOMAIN-CONTAINING PROTEIN 73"/>
    <property type="match status" value="1"/>
</dbReference>
<feature type="non-terminal residue" evidence="7">
    <location>
        <position position="1"/>
    </location>
</feature>
<feature type="region of interest" description="Disordered" evidence="5">
    <location>
        <begin position="326"/>
        <end position="346"/>
    </location>
</feature>
<accession>A0A371EAK7</accession>
<dbReference type="PROSITE" id="PS51005">
    <property type="entry name" value="NAC"/>
    <property type="match status" value="1"/>
</dbReference>
<dbReference type="GO" id="GO:0003700">
    <property type="term" value="F:DNA-binding transcription factor activity"/>
    <property type="evidence" value="ECO:0007669"/>
    <property type="project" value="InterPro"/>
</dbReference>
<evidence type="ECO:0000256" key="1">
    <source>
        <dbReference type="ARBA" id="ARBA00023015"/>
    </source>
</evidence>
<keyword evidence="2" id="KW-0238">DNA-binding</keyword>
<dbReference type="Gene3D" id="2.170.150.80">
    <property type="entry name" value="NAC domain"/>
    <property type="match status" value="1"/>
</dbReference>
<dbReference type="OrthoDB" id="643388at2759"/>
<protein>
    <submittedName>
        <fullName evidence="7">Supressor of Gamma Response 1</fullName>
    </submittedName>
</protein>
<dbReference type="STRING" id="157652.A0A371EAK7"/>
<keyword evidence="3" id="KW-0804">Transcription</keyword>
<dbReference type="Proteomes" id="UP000257109">
    <property type="component" value="Unassembled WGS sequence"/>
</dbReference>
<evidence type="ECO:0000256" key="4">
    <source>
        <dbReference type="ARBA" id="ARBA00023242"/>
    </source>
</evidence>
<dbReference type="SUPFAM" id="SSF101941">
    <property type="entry name" value="NAC domain"/>
    <property type="match status" value="1"/>
</dbReference>
<feature type="region of interest" description="Disordered" evidence="5">
    <location>
        <begin position="270"/>
        <end position="308"/>
    </location>
</feature>
<evidence type="ECO:0000259" key="6">
    <source>
        <dbReference type="PROSITE" id="PS51005"/>
    </source>
</evidence>
<dbReference type="AlphaFoldDB" id="A0A371EAK7"/>
<dbReference type="EMBL" id="QJKJ01015101">
    <property type="protein sequence ID" value="RDX63070.1"/>
    <property type="molecule type" value="Genomic_DNA"/>
</dbReference>
<organism evidence="7 8">
    <name type="scientific">Mucuna pruriens</name>
    <name type="common">Velvet bean</name>
    <name type="synonym">Dolichos pruriens</name>
    <dbReference type="NCBI Taxonomy" id="157652"/>
    <lineage>
        <taxon>Eukaryota</taxon>
        <taxon>Viridiplantae</taxon>
        <taxon>Streptophyta</taxon>
        <taxon>Embryophyta</taxon>
        <taxon>Tracheophyta</taxon>
        <taxon>Spermatophyta</taxon>
        <taxon>Magnoliopsida</taxon>
        <taxon>eudicotyledons</taxon>
        <taxon>Gunneridae</taxon>
        <taxon>Pentapetalae</taxon>
        <taxon>rosids</taxon>
        <taxon>fabids</taxon>
        <taxon>Fabales</taxon>
        <taxon>Fabaceae</taxon>
        <taxon>Papilionoideae</taxon>
        <taxon>50 kb inversion clade</taxon>
        <taxon>NPAAA clade</taxon>
        <taxon>indigoferoid/millettioid clade</taxon>
        <taxon>Phaseoleae</taxon>
        <taxon>Mucuna</taxon>
    </lineage>
</organism>
<keyword evidence="8" id="KW-1185">Reference proteome</keyword>
<evidence type="ECO:0000256" key="5">
    <source>
        <dbReference type="SAM" id="MobiDB-lite"/>
    </source>
</evidence>
<sequence>MSVFRSVFGVTRQLLPKQSLGDVESIAGPTQLPGSLFGQTMFDFEGPIMTLFRRSWLIDIGGFARKVKSTTLSADDQIKNCGTYRACPKCHYHIDNSDVSHEWPGFPVGVKFDPSDVELLEHLAAKSCIGNREPHVFIHDFIPTLEGEQGICYTHPENLPGAKKDGNSVHFFHKTVNAYSTGQRKRRKIDHQHGLTEEHVRWHKTGRTKAVIEDGVHKGFKKIMVLYIRSKKGSKPYKTNWVMHQYHLGSEEDEKDGEYVVSKIFYQQHKQTEKNEENPVVEDSNMAAQAGPRTPKPNPPTRPCTGKCDDNFDENELLSFIQDAKHIPGESHAPASDVQDEDNKDEPAWLAGESQADCDFDGLDDILICKEMLYSSSLLNDSVLTSTLKGDAIKLAALGNNNDDVSYGVSVLDTLELDTPPDFDLSNLQFGSQDSTLQWIDKL</sequence>
<evidence type="ECO:0000313" key="7">
    <source>
        <dbReference type="EMBL" id="RDX63070.1"/>
    </source>
</evidence>
<dbReference type="GO" id="GO:0000976">
    <property type="term" value="F:transcription cis-regulatory region binding"/>
    <property type="evidence" value="ECO:0007669"/>
    <property type="project" value="TreeGrafter"/>
</dbReference>
<feature type="domain" description="NAC" evidence="6">
    <location>
        <begin position="106"/>
        <end position="267"/>
    </location>
</feature>
<evidence type="ECO:0000256" key="3">
    <source>
        <dbReference type="ARBA" id="ARBA00023163"/>
    </source>
</evidence>
<keyword evidence="4" id="KW-0539">Nucleus</keyword>
<dbReference type="InterPro" id="IPR044799">
    <property type="entry name" value="SOG1-like"/>
</dbReference>
<keyword evidence="1" id="KW-0805">Transcription regulation</keyword>
<dbReference type="InterPro" id="IPR003441">
    <property type="entry name" value="NAC-dom"/>
</dbReference>
<dbReference type="InterPro" id="IPR036093">
    <property type="entry name" value="NAC_dom_sf"/>
</dbReference>
<evidence type="ECO:0000256" key="2">
    <source>
        <dbReference type="ARBA" id="ARBA00023125"/>
    </source>
</evidence>
<reference evidence="7" key="1">
    <citation type="submission" date="2018-05" db="EMBL/GenBank/DDBJ databases">
        <title>Draft genome of Mucuna pruriens seed.</title>
        <authorList>
            <person name="Nnadi N.E."/>
            <person name="Vos R."/>
            <person name="Hasami M.H."/>
            <person name="Devisetty U.K."/>
            <person name="Aguiy J.C."/>
        </authorList>
    </citation>
    <scope>NUCLEOTIDE SEQUENCE [LARGE SCALE GENOMIC DNA]</scope>
    <source>
        <strain evidence="7">JCA_2017</strain>
    </source>
</reference>
<gene>
    <name evidence="7" type="primary">SOG1</name>
    <name evidence="7" type="ORF">CR513_58540</name>
</gene>
<name>A0A371EAK7_MUCPR</name>
<proteinExistence type="predicted"/>
<dbReference type="FunFam" id="2.170.150.80:FF:000009">
    <property type="entry name" value="NAC domain-containing protein 8"/>
    <property type="match status" value="1"/>
</dbReference>